<dbReference type="PANTHER" id="PTHR45625:SF3">
    <property type="entry name" value="PEPTIDYL-PROLYL CIS-TRANS ISOMERASE B-RELATED"/>
    <property type="match status" value="1"/>
</dbReference>
<dbReference type="RefSeq" id="WP_170837968.1">
    <property type="nucleotide sequence ID" value="NZ_CP018863.1"/>
</dbReference>
<dbReference type="InterPro" id="IPR029000">
    <property type="entry name" value="Cyclophilin-like_dom_sf"/>
</dbReference>
<organism evidence="5 6">
    <name type="scientific">Crystallibacter crystallopoietes</name>
    <dbReference type="NCBI Taxonomy" id="37928"/>
    <lineage>
        <taxon>Bacteria</taxon>
        <taxon>Bacillati</taxon>
        <taxon>Actinomycetota</taxon>
        <taxon>Actinomycetes</taxon>
        <taxon>Micrococcales</taxon>
        <taxon>Micrococcaceae</taxon>
        <taxon>Crystallibacter</taxon>
    </lineage>
</organism>
<reference evidence="5 6" key="1">
    <citation type="submission" date="2016-10" db="EMBL/GenBank/DDBJ databases">
        <authorList>
            <person name="de Groot N.N."/>
        </authorList>
    </citation>
    <scope>NUCLEOTIDE SEQUENCE [LARGE SCALE GENOMIC DNA]</scope>
    <source>
        <strain evidence="5 6">DSM 20117</strain>
    </source>
</reference>
<evidence type="ECO:0000313" key="5">
    <source>
        <dbReference type="EMBL" id="SDR11551.1"/>
    </source>
</evidence>
<evidence type="ECO:0000256" key="2">
    <source>
        <dbReference type="SAM" id="MobiDB-lite"/>
    </source>
</evidence>
<feature type="region of interest" description="Disordered" evidence="2">
    <location>
        <begin position="74"/>
        <end position="96"/>
    </location>
</feature>
<dbReference type="Pfam" id="PF00160">
    <property type="entry name" value="Pro_isomerase"/>
    <property type="match status" value="1"/>
</dbReference>
<feature type="transmembrane region" description="Helical" evidence="3">
    <location>
        <begin position="36"/>
        <end position="58"/>
    </location>
</feature>
<dbReference type="GO" id="GO:0003755">
    <property type="term" value="F:peptidyl-prolyl cis-trans isomerase activity"/>
    <property type="evidence" value="ECO:0007669"/>
    <property type="project" value="InterPro"/>
</dbReference>
<dbReference type="Gene3D" id="2.40.100.10">
    <property type="entry name" value="Cyclophilin-like"/>
    <property type="match status" value="1"/>
</dbReference>
<keyword evidence="3" id="KW-0812">Transmembrane</keyword>
<comment type="function">
    <text evidence="1">PPIases accelerate the folding of proteins. It catalyzes the cis-trans isomerization of proline imidic peptide bonds in oligopeptides.</text>
</comment>
<evidence type="ECO:0000256" key="1">
    <source>
        <dbReference type="ARBA" id="ARBA00002388"/>
    </source>
</evidence>
<sequence>MAAKSQDRETKRRIAQMEAKRALRADQIKRRKRDNVIGGVVIAVLVILGVLLQLTVFGTNPTAREVDQVREGIEEPIPGDSASPDPAGAQTNPAHIPSADLARGQVLTGTLSTSAGDIDVELDGEAAPQAVSVFKSLAGEGFFAGKTCHRLTTAASMGVLQCGSVDGQGGGDPEFQWGPVENSPESGLYPAGTIAVARGQSTFSNGSQFFIAYKDSTIPQDTGGYTIMGKVTTGLDVIQEIADGGVKEAGSQDGQPKIPVTIDAFTLD</sequence>
<evidence type="ECO:0000313" key="6">
    <source>
        <dbReference type="Proteomes" id="UP000181917"/>
    </source>
</evidence>
<accession>A0A1H1GEE8</accession>
<evidence type="ECO:0000256" key="3">
    <source>
        <dbReference type="SAM" id="Phobius"/>
    </source>
</evidence>
<keyword evidence="3" id="KW-0472">Membrane</keyword>
<dbReference type="InterPro" id="IPR002130">
    <property type="entry name" value="Cyclophilin-type_PPIase_dom"/>
</dbReference>
<evidence type="ECO:0000259" key="4">
    <source>
        <dbReference type="PROSITE" id="PS50072"/>
    </source>
</evidence>
<dbReference type="SUPFAM" id="SSF50891">
    <property type="entry name" value="Cyclophilin-like"/>
    <property type="match status" value="1"/>
</dbReference>
<keyword evidence="6" id="KW-1185">Reference proteome</keyword>
<dbReference type="EMBL" id="FNKH01000002">
    <property type="protein sequence ID" value="SDR11551.1"/>
    <property type="molecule type" value="Genomic_DNA"/>
</dbReference>
<dbReference type="AlphaFoldDB" id="A0A1H1GEE8"/>
<keyword evidence="3" id="KW-1133">Transmembrane helix</keyword>
<dbReference type="InterPro" id="IPR044666">
    <property type="entry name" value="Cyclophilin_A-like"/>
</dbReference>
<dbReference type="PROSITE" id="PS50072">
    <property type="entry name" value="CSA_PPIASE_2"/>
    <property type="match status" value="1"/>
</dbReference>
<feature type="domain" description="PPIase cyclophilin-type" evidence="4">
    <location>
        <begin position="112"/>
        <end position="267"/>
    </location>
</feature>
<dbReference type="PANTHER" id="PTHR45625">
    <property type="entry name" value="PEPTIDYL-PROLYL CIS-TRANS ISOMERASE-RELATED"/>
    <property type="match status" value="1"/>
</dbReference>
<dbReference type="CDD" id="cd00317">
    <property type="entry name" value="cyclophilin"/>
    <property type="match status" value="1"/>
</dbReference>
<dbReference type="Proteomes" id="UP000181917">
    <property type="component" value="Unassembled WGS sequence"/>
</dbReference>
<name>A0A1H1GEE8_9MICC</name>
<protein>
    <submittedName>
        <fullName evidence="5">Peptidyl-prolyl cis-trans isomerase B (Cyclophilin B)</fullName>
    </submittedName>
</protein>
<dbReference type="STRING" id="37928.SAMN04489742_4031"/>
<proteinExistence type="predicted"/>
<gene>
    <name evidence="5" type="ORF">SAMN04489742_4031</name>
</gene>
<keyword evidence="5" id="KW-0413">Isomerase</keyword>